<feature type="region of interest" description="Disordered" evidence="1">
    <location>
        <begin position="13"/>
        <end position="69"/>
    </location>
</feature>
<evidence type="ECO:0000256" key="1">
    <source>
        <dbReference type="SAM" id="MobiDB-lite"/>
    </source>
</evidence>
<organism evidence="2 3">
    <name type="scientific">Daedalea quercina L-15889</name>
    <dbReference type="NCBI Taxonomy" id="1314783"/>
    <lineage>
        <taxon>Eukaryota</taxon>
        <taxon>Fungi</taxon>
        <taxon>Dikarya</taxon>
        <taxon>Basidiomycota</taxon>
        <taxon>Agaricomycotina</taxon>
        <taxon>Agaricomycetes</taxon>
        <taxon>Polyporales</taxon>
        <taxon>Fomitopsis</taxon>
    </lineage>
</organism>
<feature type="region of interest" description="Disordered" evidence="1">
    <location>
        <begin position="176"/>
        <end position="206"/>
    </location>
</feature>
<sequence>MFLKLGSLLDRTFGGRRSPTKPSFTFNHTKPSFGFGPIKHTKASSRARARTVSEPPVPATPPRASPLGPCAPAPQPYLDTVIDIRAAEPRAGARRVRFSSESTRASAGTDAPIPRPVLSSSPRKTAKAEAFPASLSTPDLSAPGRYNARERRPALRAQAAGRPFVAMAIVEEEDPWEGAPLTRSRAEREQTRRRPRPRTRPSTDSARAICGGVVGWGVRGPDDDDEDQLSTDGHAHAPVNGYAADRWDADPPAYTARAAPAGESFLSLDYSSDEDIDEDLHTTMFVHSQRAAPAARSSALLFTLRADSEGDDEREGGGWEAYGLEQTERKRERHRERRERRALLAAFPVPPPLPPTPAPHLGMLRHHAIAQWAKDSASVSVATACESAESSLSSLGRGSSSPSPLGWHASETSTADTTLELTPPRPGPGPRRAPYGARAPPAKSCPHLPLPGQGRIGKEKEKLLPLVPYDGLAEPIRFERHPYAAPALRAGRW</sequence>
<feature type="compositionally biased region" description="Polar residues" evidence="1">
    <location>
        <begin position="20"/>
        <end position="30"/>
    </location>
</feature>
<feature type="compositionally biased region" description="Pro residues" evidence="1">
    <location>
        <begin position="55"/>
        <end position="69"/>
    </location>
</feature>
<feature type="compositionally biased region" description="Low complexity" evidence="1">
    <location>
        <begin position="432"/>
        <end position="442"/>
    </location>
</feature>
<evidence type="ECO:0000313" key="2">
    <source>
        <dbReference type="EMBL" id="KZT63398.1"/>
    </source>
</evidence>
<feature type="region of interest" description="Disordered" evidence="1">
    <location>
        <begin position="91"/>
        <end position="145"/>
    </location>
</feature>
<dbReference type="AlphaFoldDB" id="A0A165KP51"/>
<dbReference type="Proteomes" id="UP000076727">
    <property type="component" value="Unassembled WGS sequence"/>
</dbReference>
<proteinExistence type="predicted"/>
<evidence type="ECO:0000313" key="3">
    <source>
        <dbReference type="Proteomes" id="UP000076727"/>
    </source>
</evidence>
<gene>
    <name evidence="2" type="ORF">DAEQUDRAFT_134294</name>
</gene>
<feature type="compositionally biased region" description="Basic residues" evidence="1">
    <location>
        <begin position="39"/>
        <end position="49"/>
    </location>
</feature>
<accession>A0A165KP51</accession>
<dbReference type="OrthoDB" id="2804302at2759"/>
<dbReference type="EMBL" id="KV429189">
    <property type="protein sequence ID" value="KZT63398.1"/>
    <property type="molecule type" value="Genomic_DNA"/>
</dbReference>
<feature type="compositionally biased region" description="Low complexity" evidence="1">
    <location>
        <begin position="390"/>
        <end position="406"/>
    </location>
</feature>
<keyword evidence="3" id="KW-1185">Reference proteome</keyword>
<protein>
    <submittedName>
        <fullName evidence="2">Uncharacterized protein</fullName>
    </submittedName>
</protein>
<name>A0A165KP51_9APHY</name>
<feature type="compositionally biased region" description="Polar residues" evidence="1">
    <location>
        <begin position="410"/>
        <end position="420"/>
    </location>
</feature>
<feature type="region of interest" description="Disordered" evidence="1">
    <location>
        <begin position="390"/>
        <end position="446"/>
    </location>
</feature>
<reference evidence="2 3" key="1">
    <citation type="journal article" date="2016" name="Mol. Biol. Evol.">
        <title>Comparative Genomics of Early-Diverging Mushroom-Forming Fungi Provides Insights into the Origins of Lignocellulose Decay Capabilities.</title>
        <authorList>
            <person name="Nagy L.G."/>
            <person name="Riley R."/>
            <person name="Tritt A."/>
            <person name="Adam C."/>
            <person name="Daum C."/>
            <person name="Floudas D."/>
            <person name="Sun H."/>
            <person name="Yadav J.S."/>
            <person name="Pangilinan J."/>
            <person name="Larsson K.H."/>
            <person name="Matsuura K."/>
            <person name="Barry K."/>
            <person name="Labutti K."/>
            <person name="Kuo R."/>
            <person name="Ohm R.A."/>
            <person name="Bhattacharya S.S."/>
            <person name="Shirouzu T."/>
            <person name="Yoshinaga Y."/>
            <person name="Martin F.M."/>
            <person name="Grigoriev I.V."/>
            <person name="Hibbett D.S."/>
        </authorList>
    </citation>
    <scope>NUCLEOTIDE SEQUENCE [LARGE SCALE GENOMIC DNA]</scope>
    <source>
        <strain evidence="2 3">L-15889</strain>
    </source>
</reference>